<gene>
    <name evidence="3" type="primary">iorB</name>
    <name evidence="3" type="ORF">DESHY_30084</name>
</gene>
<keyword evidence="1 3" id="KW-0560">Oxidoreductase</keyword>
<sequence length="200" mass="21510">MRSQSGVKKMLKPVNILLVGVGGQGTILATRVLAKAAQDAGYDIKVSEIKGMAQRGGSVVTQVRLGQKVYSPVIGQGSADVILAFEKMEALRWLPYLKADGHMIINDQAIPPVPVLTGAAAYPDDCLARVRQAVPQTVAVDALNIAIQCGNARAANVVLMGLLARRLPIDKATWLQALRQRVPAQFIEVNLQAFERGYNL</sequence>
<dbReference type="NCBIfam" id="NF005322">
    <property type="entry name" value="PRK06853.1-2"/>
    <property type="match status" value="1"/>
</dbReference>
<dbReference type="EC" id="1.2.7.8" evidence="3"/>
<dbReference type="eggNOG" id="COG1014">
    <property type="taxonomic scope" value="Bacteria"/>
</dbReference>
<name>K8DZD6_9FIRM</name>
<dbReference type="NCBIfam" id="NF005325">
    <property type="entry name" value="PRK06853.1-5"/>
    <property type="match status" value="1"/>
</dbReference>
<dbReference type="InterPro" id="IPR002869">
    <property type="entry name" value="Pyrv_flavodox_OxRed_cen"/>
</dbReference>
<dbReference type="PANTHER" id="PTHR43854:SF1">
    <property type="entry name" value="INDOLEPYRUVATE OXIDOREDUCTASE SUBUNIT IORB"/>
    <property type="match status" value="1"/>
</dbReference>
<proteinExistence type="predicted"/>
<dbReference type="Pfam" id="PF01558">
    <property type="entry name" value="POR"/>
    <property type="match status" value="1"/>
</dbReference>
<dbReference type="InterPro" id="IPR019752">
    <property type="entry name" value="Pyrv/ketoisovalerate_OxRed_cat"/>
</dbReference>
<dbReference type="Gene3D" id="3.40.920.10">
    <property type="entry name" value="Pyruvate-ferredoxin oxidoreductase, PFOR, domain III"/>
    <property type="match status" value="1"/>
</dbReference>
<dbReference type="STRING" id="1121428.DESHY_30084"/>
<comment type="caution">
    <text evidence="3">The sequence shown here is derived from an EMBL/GenBank/DDBJ whole genome shotgun (WGS) entry which is preliminary data.</text>
</comment>
<keyword evidence="3" id="KW-0670">Pyruvate</keyword>
<protein>
    <submittedName>
        <fullName evidence="3">Indolepyruvate oxidoreductase subunit iorB</fullName>
        <ecNumber evidence="3">1.2.7.8</ecNumber>
    </submittedName>
</protein>
<dbReference type="PANTHER" id="PTHR43854">
    <property type="entry name" value="INDOLEPYRUVATE OXIDOREDUCTASE SUBUNIT IORB"/>
    <property type="match status" value="1"/>
</dbReference>
<dbReference type="InterPro" id="IPR052198">
    <property type="entry name" value="IorB_Oxidoreductase"/>
</dbReference>
<reference evidence="3 4" key="1">
    <citation type="journal article" date="2013" name="Genome Announc.">
        <title>Genome Sequence of the Sulfate-Reducing Bacterium Desulfotomaculum hydrothermale Lam5(T).</title>
        <authorList>
            <person name="Amin O."/>
            <person name="Fardeau M.L."/>
            <person name="Valette O."/>
            <person name="Hirschler-Rea A."/>
            <person name="Barbe V."/>
            <person name="Medigue C."/>
            <person name="Vacherie B."/>
            <person name="Ollivier B."/>
            <person name="Bertin P.N."/>
            <person name="Dolla A."/>
        </authorList>
    </citation>
    <scope>NUCLEOTIDE SEQUENCE [LARGE SCALE GENOMIC DNA]</scope>
    <source>
        <strain evidence="4">Lam5 / DSM 18033</strain>
    </source>
</reference>
<evidence type="ECO:0000313" key="3">
    <source>
        <dbReference type="EMBL" id="CCO08394.1"/>
    </source>
</evidence>
<dbReference type="SUPFAM" id="SSF53323">
    <property type="entry name" value="Pyruvate-ferredoxin oxidoreductase, PFOR, domain III"/>
    <property type="match status" value="1"/>
</dbReference>
<evidence type="ECO:0000313" key="4">
    <source>
        <dbReference type="Proteomes" id="UP000009315"/>
    </source>
</evidence>
<dbReference type="GO" id="GO:0043805">
    <property type="term" value="F:indolepyruvate ferredoxin oxidoreductase activity"/>
    <property type="evidence" value="ECO:0007669"/>
    <property type="project" value="UniProtKB-EC"/>
</dbReference>
<evidence type="ECO:0000259" key="2">
    <source>
        <dbReference type="Pfam" id="PF01558"/>
    </source>
</evidence>
<dbReference type="AlphaFoldDB" id="K8DZD6"/>
<organism evidence="3 4">
    <name type="scientific">Desulforamulus hydrothermalis Lam5 = DSM 18033</name>
    <dbReference type="NCBI Taxonomy" id="1121428"/>
    <lineage>
        <taxon>Bacteria</taxon>
        <taxon>Bacillati</taxon>
        <taxon>Bacillota</taxon>
        <taxon>Clostridia</taxon>
        <taxon>Eubacteriales</taxon>
        <taxon>Peptococcaceae</taxon>
        <taxon>Desulforamulus</taxon>
    </lineage>
</organism>
<dbReference type="Proteomes" id="UP000009315">
    <property type="component" value="Unassembled WGS sequence"/>
</dbReference>
<dbReference type="EMBL" id="CAOS01000010">
    <property type="protein sequence ID" value="CCO08394.1"/>
    <property type="molecule type" value="Genomic_DNA"/>
</dbReference>
<evidence type="ECO:0000256" key="1">
    <source>
        <dbReference type="ARBA" id="ARBA00023002"/>
    </source>
</evidence>
<accession>K8DZD6</accession>
<keyword evidence="4" id="KW-1185">Reference proteome</keyword>
<feature type="domain" description="Pyruvate/ketoisovalerate oxidoreductase catalytic" evidence="2">
    <location>
        <begin position="22"/>
        <end position="199"/>
    </location>
</feature>